<dbReference type="Gene3D" id="3.30.70.240">
    <property type="match status" value="1"/>
</dbReference>
<dbReference type="EMBL" id="JABZEC010000005">
    <property type="protein sequence ID" value="NVY96823.1"/>
    <property type="molecule type" value="Genomic_DNA"/>
</dbReference>
<dbReference type="GO" id="GO:0005737">
    <property type="term" value="C:cytoplasm"/>
    <property type="evidence" value="ECO:0007669"/>
    <property type="project" value="TreeGrafter"/>
</dbReference>
<feature type="domain" description="UPF0029" evidence="3">
    <location>
        <begin position="142"/>
        <end position="196"/>
    </location>
</feature>
<name>A0A850R1M4_9LACO</name>
<dbReference type="SUPFAM" id="SSF54211">
    <property type="entry name" value="Ribosomal protein S5 domain 2-like"/>
    <property type="match status" value="1"/>
</dbReference>
<evidence type="ECO:0000256" key="1">
    <source>
        <dbReference type="ARBA" id="ARBA00007665"/>
    </source>
</evidence>
<protein>
    <submittedName>
        <fullName evidence="4">YigZ family protein</fullName>
    </submittedName>
</protein>
<dbReference type="NCBIfam" id="TIGR00257">
    <property type="entry name" value="IMPACT_YIGZ"/>
    <property type="match status" value="1"/>
</dbReference>
<dbReference type="AlphaFoldDB" id="A0A850R1M4"/>
<dbReference type="PANTHER" id="PTHR16301">
    <property type="entry name" value="IMPACT-RELATED"/>
    <property type="match status" value="1"/>
</dbReference>
<gene>
    <name evidence="4" type="ORF">HU830_06595</name>
</gene>
<evidence type="ECO:0000259" key="3">
    <source>
        <dbReference type="Pfam" id="PF09186"/>
    </source>
</evidence>
<organism evidence="4 5">
    <name type="scientific">Bombilactobacillus apium</name>
    <dbReference type="NCBI Taxonomy" id="2675299"/>
    <lineage>
        <taxon>Bacteria</taxon>
        <taxon>Bacillati</taxon>
        <taxon>Bacillota</taxon>
        <taxon>Bacilli</taxon>
        <taxon>Lactobacillales</taxon>
        <taxon>Lactobacillaceae</taxon>
        <taxon>Bombilactobacillus</taxon>
    </lineage>
</organism>
<proteinExistence type="inferred from homology"/>
<dbReference type="InterPro" id="IPR023582">
    <property type="entry name" value="Impact"/>
</dbReference>
<dbReference type="SUPFAM" id="SSF54980">
    <property type="entry name" value="EF-G C-terminal domain-like"/>
    <property type="match status" value="1"/>
</dbReference>
<dbReference type="Pfam" id="PF01205">
    <property type="entry name" value="Impact_N"/>
    <property type="match status" value="1"/>
</dbReference>
<dbReference type="Pfam" id="PF09186">
    <property type="entry name" value="DUF1949"/>
    <property type="match status" value="1"/>
</dbReference>
<evidence type="ECO:0000259" key="2">
    <source>
        <dbReference type="Pfam" id="PF01205"/>
    </source>
</evidence>
<dbReference type="InterPro" id="IPR015796">
    <property type="entry name" value="Impact_YigZ-like"/>
</dbReference>
<reference evidence="4 5" key="1">
    <citation type="submission" date="2020-06" db="EMBL/GenBank/DDBJ databases">
        <authorList>
            <person name="Kang J."/>
        </authorList>
    </citation>
    <scope>NUCLEOTIDE SEQUENCE [LARGE SCALE GENOMIC DNA]</scope>
    <source>
        <strain evidence="4 5">DCY120</strain>
    </source>
</reference>
<dbReference type="PANTHER" id="PTHR16301:SF20">
    <property type="entry name" value="IMPACT FAMILY MEMBER YIGZ"/>
    <property type="match status" value="1"/>
</dbReference>
<comment type="caution">
    <text evidence="4">The sequence shown here is derived from an EMBL/GenBank/DDBJ whole genome shotgun (WGS) entry which is preliminary data.</text>
</comment>
<dbReference type="InterPro" id="IPR035647">
    <property type="entry name" value="EFG_III/V"/>
</dbReference>
<sequence length="214" mass="24284">MNIKSYITIAQDSEVELTIKKSRFITRLHRITSLEEATDFLAQVKKQDYRARHHCHAYRLLTSEQPFQHASDDGEPSGTAGIPILESLKAQEIQNVIAVTTRYFGGIKLGTGGLIRAYRQGITEAIHAVGRVQIAAQQLIEITLDYKQLEPLKYWLQTNHYQTLKIDYTAEVQLHLAIPQSQITEFQVKLQEQFANKLQLQLGAITPCEIPLSN</sequence>
<dbReference type="Proteomes" id="UP000563523">
    <property type="component" value="Unassembled WGS sequence"/>
</dbReference>
<dbReference type="InterPro" id="IPR020568">
    <property type="entry name" value="Ribosomal_Su5_D2-typ_SF"/>
</dbReference>
<accession>A0A850R1M4</accession>
<evidence type="ECO:0000313" key="5">
    <source>
        <dbReference type="Proteomes" id="UP000563523"/>
    </source>
</evidence>
<dbReference type="Gene3D" id="3.30.230.30">
    <property type="entry name" value="Impact, N-terminal domain"/>
    <property type="match status" value="1"/>
</dbReference>
<dbReference type="GO" id="GO:0006446">
    <property type="term" value="P:regulation of translational initiation"/>
    <property type="evidence" value="ECO:0007669"/>
    <property type="project" value="TreeGrafter"/>
</dbReference>
<dbReference type="RefSeq" id="WP_176942977.1">
    <property type="nucleotide sequence ID" value="NZ_JABZEC010000005.1"/>
</dbReference>
<dbReference type="InterPro" id="IPR015269">
    <property type="entry name" value="UPF0029_Impact_C"/>
</dbReference>
<dbReference type="InterPro" id="IPR036956">
    <property type="entry name" value="Impact_N_sf"/>
</dbReference>
<dbReference type="InterPro" id="IPR001498">
    <property type="entry name" value="Impact_N"/>
</dbReference>
<evidence type="ECO:0000313" key="4">
    <source>
        <dbReference type="EMBL" id="NVY96823.1"/>
    </source>
</evidence>
<keyword evidence="5" id="KW-1185">Reference proteome</keyword>
<feature type="domain" description="Impact N-terminal" evidence="2">
    <location>
        <begin position="20"/>
        <end position="126"/>
    </location>
</feature>
<comment type="similarity">
    <text evidence="1">Belongs to the IMPACT family.</text>
</comment>